<evidence type="ECO:0000313" key="4">
    <source>
        <dbReference type="Proteomes" id="UP000032611"/>
    </source>
</evidence>
<dbReference type="AlphaFoldDB" id="A0A0D5LMJ5"/>
<reference evidence="3 4" key="1">
    <citation type="journal article" date="2015" name="Genome Announc.">
        <title>Complete genome sequence of Martelella endophytica YC6887, which has antifungal activity associated with a halophyte.</title>
        <authorList>
            <person name="Khan A."/>
            <person name="Khan H."/>
            <person name="Chung E.J."/>
            <person name="Hossain M.T."/>
            <person name="Chung Y.R."/>
        </authorList>
    </citation>
    <scope>NUCLEOTIDE SEQUENCE [LARGE SCALE GENOMIC DNA]</scope>
    <source>
        <strain evidence="3">YC6887</strain>
    </source>
</reference>
<keyword evidence="1" id="KW-0472">Membrane</keyword>
<dbReference type="KEGG" id="mey:TM49_00705"/>
<proteinExistence type="predicted"/>
<dbReference type="STRING" id="1486262.TM49_00705"/>
<keyword evidence="1" id="KW-1133">Transmembrane helix</keyword>
<feature type="domain" description="DUF1468" evidence="2">
    <location>
        <begin position="22"/>
        <end position="162"/>
    </location>
</feature>
<name>A0A0D5LMJ5_MAREN</name>
<dbReference type="PATRIC" id="fig|1486262.3.peg.147"/>
<protein>
    <recommendedName>
        <fullName evidence="2">DUF1468 domain-containing protein</fullName>
    </recommendedName>
</protein>
<feature type="transmembrane region" description="Helical" evidence="1">
    <location>
        <begin position="59"/>
        <end position="77"/>
    </location>
</feature>
<dbReference type="Pfam" id="PF07331">
    <property type="entry name" value="TctB"/>
    <property type="match status" value="1"/>
</dbReference>
<accession>A0A0D5LMJ5</accession>
<dbReference type="Proteomes" id="UP000032611">
    <property type="component" value="Chromosome"/>
</dbReference>
<gene>
    <name evidence="3" type="ORF">TM49_00705</name>
</gene>
<dbReference type="OrthoDB" id="7347328at2"/>
<keyword evidence="1" id="KW-0812">Transmembrane</keyword>
<evidence type="ECO:0000256" key="1">
    <source>
        <dbReference type="SAM" id="Phobius"/>
    </source>
</evidence>
<sequence>MTEQTQNAPIRQTITKGERIALIIIAIVLSSISVLAILETRNFPQIRLSADIGPGRFPVIFATVLIVLCVVMLIQAFRAEVVPAEPEEEKPRYGNVALGVAITALCVAAINFVGYPAPAAVLLFALMWLMGRRNIIVNALISIALTAIIYFAFSRGLMVPLPTGSLFE</sequence>
<keyword evidence="4" id="KW-1185">Reference proteome</keyword>
<feature type="transmembrane region" description="Helical" evidence="1">
    <location>
        <begin position="20"/>
        <end position="38"/>
    </location>
</feature>
<dbReference type="InterPro" id="IPR009936">
    <property type="entry name" value="DUF1468"/>
</dbReference>
<organism evidence="3 4">
    <name type="scientific">Martelella endophytica</name>
    <dbReference type="NCBI Taxonomy" id="1486262"/>
    <lineage>
        <taxon>Bacteria</taxon>
        <taxon>Pseudomonadati</taxon>
        <taxon>Pseudomonadota</taxon>
        <taxon>Alphaproteobacteria</taxon>
        <taxon>Hyphomicrobiales</taxon>
        <taxon>Aurantimonadaceae</taxon>
        <taxon>Martelella</taxon>
    </lineage>
</organism>
<dbReference type="HOGENOM" id="CLU_110735_2_4_5"/>
<feature type="transmembrane region" description="Helical" evidence="1">
    <location>
        <begin position="135"/>
        <end position="153"/>
    </location>
</feature>
<dbReference type="EMBL" id="CP010803">
    <property type="protein sequence ID" value="AJY44538.1"/>
    <property type="molecule type" value="Genomic_DNA"/>
</dbReference>
<evidence type="ECO:0000313" key="3">
    <source>
        <dbReference type="EMBL" id="AJY44538.1"/>
    </source>
</evidence>
<evidence type="ECO:0000259" key="2">
    <source>
        <dbReference type="Pfam" id="PF07331"/>
    </source>
</evidence>
<feature type="transmembrane region" description="Helical" evidence="1">
    <location>
        <begin position="97"/>
        <end position="128"/>
    </location>
</feature>
<dbReference type="RefSeq" id="WP_045679107.1">
    <property type="nucleotide sequence ID" value="NZ_CP010803.1"/>
</dbReference>